<dbReference type="Gene3D" id="1.10.10.60">
    <property type="entry name" value="Homeodomain-like"/>
    <property type="match status" value="1"/>
</dbReference>
<dbReference type="Gene3D" id="1.10.357.10">
    <property type="entry name" value="Tetracycline Repressor, domain 2"/>
    <property type="match status" value="1"/>
</dbReference>
<dbReference type="RefSeq" id="WP_390228952.1">
    <property type="nucleotide sequence ID" value="NZ_JBHSCN010000005.1"/>
</dbReference>
<keyword evidence="1" id="KW-0805">Transcription regulation</keyword>
<proteinExistence type="predicted"/>
<evidence type="ECO:0000256" key="5">
    <source>
        <dbReference type="SAM" id="MobiDB-lite"/>
    </source>
</evidence>
<dbReference type="InterPro" id="IPR036271">
    <property type="entry name" value="Tet_transcr_reg_TetR-rel_C_sf"/>
</dbReference>
<keyword evidence="2 4" id="KW-0238">DNA-binding</keyword>
<dbReference type="PRINTS" id="PR00455">
    <property type="entry name" value="HTHTETR"/>
</dbReference>
<dbReference type="SUPFAM" id="SSF46689">
    <property type="entry name" value="Homeodomain-like"/>
    <property type="match status" value="1"/>
</dbReference>
<dbReference type="InterPro" id="IPR050109">
    <property type="entry name" value="HTH-type_TetR-like_transc_reg"/>
</dbReference>
<evidence type="ECO:0000256" key="1">
    <source>
        <dbReference type="ARBA" id="ARBA00023015"/>
    </source>
</evidence>
<keyword evidence="3" id="KW-0804">Transcription</keyword>
<accession>A0ABV8Q8U2</accession>
<dbReference type="PANTHER" id="PTHR30055">
    <property type="entry name" value="HTH-TYPE TRANSCRIPTIONAL REGULATOR RUTR"/>
    <property type="match status" value="1"/>
</dbReference>
<feature type="region of interest" description="Disordered" evidence="5">
    <location>
        <begin position="1"/>
        <end position="25"/>
    </location>
</feature>
<sequence length="212" mass="23544">MTLKDDSQDSQDSQNLHEAPPAQRRRGVALENALLDAAWAELEEKGYDGFTIESVAERARTSRAVVYRRWASKPEVVTAAVGHWASGAQVDVPDTGSLRGDLLAIFRRTNRTRAPYAMLMSARLGAYYAETGTSFADLRETFLSGRTSALDAVLDRAAERGDIDATRLTPRIRGLAFDLYRHELLMTLKPVPEEVIESIVDEVVLPLMRAPR</sequence>
<gene>
    <name evidence="7" type="ORF">ACFOYW_10855</name>
</gene>
<reference evidence="8" key="1">
    <citation type="journal article" date="2019" name="Int. J. Syst. Evol. Microbiol.">
        <title>The Global Catalogue of Microorganisms (GCM) 10K type strain sequencing project: providing services to taxonomists for standard genome sequencing and annotation.</title>
        <authorList>
            <consortium name="The Broad Institute Genomics Platform"/>
            <consortium name="The Broad Institute Genome Sequencing Center for Infectious Disease"/>
            <person name="Wu L."/>
            <person name="Ma J."/>
        </authorList>
    </citation>
    <scope>NUCLEOTIDE SEQUENCE [LARGE SCALE GENOMIC DNA]</scope>
    <source>
        <strain evidence="8">CGMCC 1.10363</strain>
    </source>
</reference>
<dbReference type="InterPro" id="IPR001647">
    <property type="entry name" value="HTH_TetR"/>
</dbReference>
<evidence type="ECO:0000256" key="4">
    <source>
        <dbReference type="PROSITE-ProRule" id="PRU00335"/>
    </source>
</evidence>
<dbReference type="InterPro" id="IPR011075">
    <property type="entry name" value="TetR_C"/>
</dbReference>
<feature type="domain" description="HTH tetR-type" evidence="6">
    <location>
        <begin position="28"/>
        <end position="88"/>
    </location>
</feature>
<dbReference type="Proteomes" id="UP001595900">
    <property type="component" value="Unassembled WGS sequence"/>
</dbReference>
<keyword evidence="8" id="KW-1185">Reference proteome</keyword>
<evidence type="ECO:0000313" key="8">
    <source>
        <dbReference type="Proteomes" id="UP001595900"/>
    </source>
</evidence>
<dbReference type="InterPro" id="IPR009057">
    <property type="entry name" value="Homeodomain-like_sf"/>
</dbReference>
<organism evidence="7 8">
    <name type="scientific">Gryllotalpicola reticulitermitis</name>
    <dbReference type="NCBI Taxonomy" id="1184153"/>
    <lineage>
        <taxon>Bacteria</taxon>
        <taxon>Bacillati</taxon>
        <taxon>Actinomycetota</taxon>
        <taxon>Actinomycetes</taxon>
        <taxon>Micrococcales</taxon>
        <taxon>Microbacteriaceae</taxon>
        <taxon>Gryllotalpicola</taxon>
    </lineage>
</organism>
<dbReference type="PANTHER" id="PTHR30055:SF148">
    <property type="entry name" value="TETR-FAMILY TRANSCRIPTIONAL REGULATOR"/>
    <property type="match status" value="1"/>
</dbReference>
<dbReference type="SUPFAM" id="SSF48498">
    <property type="entry name" value="Tetracyclin repressor-like, C-terminal domain"/>
    <property type="match status" value="1"/>
</dbReference>
<evidence type="ECO:0000313" key="7">
    <source>
        <dbReference type="EMBL" id="MFC4243876.1"/>
    </source>
</evidence>
<protein>
    <submittedName>
        <fullName evidence="7">TetR/AcrR family transcriptional regulator</fullName>
    </submittedName>
</protein>
<evidence type="ECO:0000256" key="2">
    <source>
        <dbReference type="ARBA" id="ARBA00023125"/>
    </source>
</evidence>
<name>A0ABV8Q8U2_9MICO</name>
<dbReference type="EMBL" id="JBHSCN010000005">
    <property type="protein sequence ID" value="MFC4243876.1"/>
    <property type="molecule type" value="Genomic_DNA"/>
</dbReference>
<dbReference type="Pfam" id="PF16859">
    <property type="entry name" value="TetR_C_11"/>
    <property type="match status" value="1"/>
</dbReference>
<evidence type="ECO:0000259" key="6">
    <source>
        <dbReference type="PROSITE" id="PS50977"/>
    </source>
</evidence>
<feature type="DNA-binding region" description="H-T-H motif" evidence="4">
    <location>
        <begin position="51"/>
        <end position="70"/>
    </location>
</feature>
<comment type="caution">
    <text evidence="7">The sequence shown here is derived from an EMBL/GenBank/DDBJ whole genome shotgun (WGS) entry which is preliminary data.</text>
</comment>
<dbReference type="Pfam" id="PF00440">
    <property type="entry name" value="TetR_N"/>
    <property type="match status" value="1"/>
</dbReference>
<dbReference type="PROSITE" id="PS50977">
    <property type="entry name" value="HTH_TETR_2"/>
    <property type="match status" value="1"/>
</dbReference>
<evidence type="ECO:0000256" key="3">
    <source>
        <dbReference type="ARBA" id="ARBA00023163"/>
    </source>
</evidence>